<feature type="domain" description="HD-GYP" evidence="2">
    <location>
        <begin position="307"/>
        <end position="502"/>
    </location>
</feature>
<evidence type="ECO:0000313" key="3">
    <source>
        <dbReference type="EMBL" id="XBH04701.1"/>
    </source>
</evidence>
<dbReference type="RefSeq" id="WP_406697494.1">
    <property type="nucleotide sequence ID" value="NZ_CP155447.1"/>
</dbReference>
<evidence type="ECO:0000259" key="2">
    <source>
        <dbReference type="PROSITE" id="PS51832"/>
    </source>
</evidence>
<dbReference type="AlphaFoldDB" id="A0AAU7CHI5"/>
<feature type="domain" description="HD" evidence="1">
    <location>
        <begin position="329"/>
        <end position="451"/>
    </location>
</feature>
<dbReference type="PANTHER" id="PTHR43155:SF2">
    <property type="entry name" value="CYCLIC DI-GMP PHOSPHODIESTERASE PA4108"/>
    <property type="match status" value="1"/>
</dbReference>
<dbReference type="Gene3D" id="1.10.3210.10">
    <property type="entry name" value="Hypothetical protein af1432"/>
    <property type="match status" value="1"/>
</dbReference>
<dbReference type="SUPFAM" id="SSF55781">
    <property type="entry name" value="GAF domain-like"/>
    <property type="match status" value="1"/>
</dbReference>
<reference evidence="3" key="1">
    <citation type="submission" date="2024-05" db="EMBL/GenBank/DDBJ databases">
        <title>Planctomycetes of the genus Singulisphaera possess chitinolytic capabilities.</title>
        <authorList>
            <person name="Ivanova A."/>
        </authorList>
    </citation>
    <scope>NUCLEOTIDE SEQUENCE</scope>
    <source>
        <strain evidence="3">Ch08T</strain>
    </source>
</reference>
<dbReference type="InterPro" id="IPR006674">
    <property type="entry name" value="HD_domain"/>
</dbReference>
<name>A0AAU7CHI5_9BACT</name>
<dbReference type="InterPro" id="IPR003607">
    <property type="entry name" value="HD/PDEase_dom"/>
</dbReference>
<dbReference type="EMBL" id="CP155447">
    <property type="protein sequence ID" value="XBH04701.1"/>
    <property type="molecule type" value="Genomic_DNA"/>
</dbReference>
<accession>A0AAU7CHI5</accession>
<protein>
    <submittedName>
        <fullName evidence="3">HD-GYP domain-containing protein</fullName>
        <ecNumber evidence="3">3.1.4.-</ecNumber>
    </submittedName>
</protein>
<evidence type="ECO:0000259" key="1">
    <source>
        <dbReference type="PROSITE" id="PS51831"/>
    </source>
</evidence>
<gene>
    <name evidence="3" type="ORF">V5E97_01420</name>
</gene>
<dbReference type="PROSITE" id="PS51832">
    <property type="entry name" value="HD_GYP"/>
    <property type="match status" value="1"/>
</dbReference>
<dbReference type="Gene3D" id="3.30.450.40">
    <property type="match status" value="1"/>
</dbReference>
<dbReference type="Pfam" id="PF13487">
    <property type="entry name" value="HD_5"/>
    <property type="match status" value="1"/>
</dbReference>
<dbReference type="InterPro" id="IPR029016">
    <property type="entry name" value="GAF-like_dom_sf"/>
</dbReference>
<dbReference type="EC" id="3.1.4.-" evidence="3"/>
<sequence length="516" mass="55654">MPATLTGTRTNDSSDATELRQLAARLGHEFTAPLGLFDPGVGNWCALVGAEAGRFPRPDRGLLATLVANGFGPSHAAVWRSDRESDPLWLAIPVARPEGGGLIALVGFANSASASPGQGTVTWGPVCPPRALRAWGQVVADQLHGEVASQAFVGGTARAEGGERQLIARLIRRLKISDPPERFQNLALNALREAMGVEAVAWVPCHHHESVMLIGGVAGLKVSDCQGLFPRTKNELVHVDNQPSRFPAIELRRVAAVAADSQGLTGWLVALNPLDGRPFTVAEVEILQPVASLIATQQTNARLYADLKELLFGIIRALTSAIDAKDPYTSGHSERVARIAVRLAEELGMTANQRSDLYLMGLLHDIGKIGIDDSVLKKTGPLTPDEYRLIQSHVEIGVHILSDLKKLHHLLPGIKHHHESLDGNGYPSRLAGDAIPLEARILAVADSFDAMSSTRPYRKRLTPMQIDEILKKGSGVQWDPKVIDALYACRADVEHIRQKGLGESLKLVVNDTLGRP</sequence>
<dbReference type="PANTHER" id="PTHR43155">
    <property type="entry name" value="CYCLIC DI-GMP PHOSPHODIESTERASE PA4108-RELATED"/>
    <property type="match status" value="1"/>
</dbReference>
<dbReference type="PROSITE" id="PS51831">
    <property type="entry name" value="HD"/>
    <property type="match status" value="1"/>
</dbReference>
<dbReference type="InterPro" id="IPR037522">
    <property type="entry name" value="HD_GYP_dom"/>
</dbReference>
<dbReference type="CDD" id="cd00077">
    <property type="entry name" value="HDc"/>
    <property type="match status" value="1"/>
</dbReference>
<organism evidence="3">
    <name type="scientific">Singulisphaera sp. Ch08</name>
    <dbReference type="NCBI Taxonomy" id="3120278"/>
    <lineage>
        <taxon>Bacteria</taxon>
        <taxon>Pseudomonadati</taxon>
        <taxon>Planctomycetota</taxon>
        <taxon>Planctomycetia</taxon>
        <taxon>Isosphaerales</taxon>
        <taxon>Isosphaeraceae</taxon>
        <taxon>Singulisphaera</taxon>
    </lineage>
</organism>
<dbReference type="SMART" id="SM00471">
    <property type="entry name" value="HDc"/>
    <property type="match status" value="1"/>
</dbReference>
<keyword evidence="3" id="KW-0378">Hydrolase</keyword>
<proteinExistence type="predicted"/>
<dbReference type="SUPFAM" id="SSF109604">
    <property type="entry name" value="HD-domain/PDEase-like"/>
    <property type="match status" value="1"/>
</dbReference>
<dbReference type="GO" id="GO:0016787">
    <property type="term" value="F:hydrolase activity"/>
    <property type="evidence" value="ECO:0007669"/>
    <property type="project" value="UniProtKB-KW"/>
</dbReference>